<dbReference type="Proteomes" id="UP001164746">
    <property type="component" value="Chromosome 17"/>
</dbReference>
<accession>A0ABY7G8J1</accession>
<protein>
    <submittedName>
        <fullName evidence="2">Uncharacterized protein</fullName>
    </submittedName>
</protein>
<reference evidence="2" key="1">
    <citation type="submission" date="2022-11" db="EMBL/GenBank/DDBJ databases">
        <title>Centuries of genome instability and evolution in soft-shell clam transmissible cancer (bioRxiv).</title>
        <authorList>
            <person name="Hart S.F.M."/>
            <person name="Yonemitsu M.A."/>
            <person name="Giersch R.M."/>
            <person name="Beal B.F."/>
            <person name="Arriagada G."/>
            <person name="Davis B.W."/>
            <person name="Ostrander E.A."/>
            <person name="Goff S.P."/>
            <person name="Metzger M.J."/>
        </authorList>
    </citation>
    <scope>NUCLEOTIDE SEQUENCE</scope>
    <source>
        <strain evidence="2">MELC-2E11</strain>
        <tissue evidence="2">Siphon/mantle</tissue>
    </source>
</reference>
<keyword evidence="3" id="KW-1185">Reference proteome</keyword>
<proteinExistence type="predicted"/>
<feature type="compositionally biased region" description="Low complexity" evidence="1">
    <location>
        <begin position="31"/>
        <end position="42"/>
    </location>
</feature>
<evidence type="ECO:0000313" key="3">
    <source>
        <dbReference type="Proteomes" id="UP001164746"/>
    </source>
</evidence>
<evidence type="ECO:0000313" key="2">
    <source>
        <dbReference type="EMBL" id="WAR30738.1"/>
    </source>
</evidence>
<name>A0ABY7G8J1_MYAAR</name>
<organism evidence="2 3">
    <name type="scientific">Mya arenaria</name>
    <name type="common">Soft-shell clam</name>
    <dbReference type="NCBI Taxonomy" id="6604"/>
    <lineage>
        <taxon>Eukaryota</taxon>
        <taxon>Metazoa</taxon>
        <taxon>Spiralia</taxon>
        <taxon>Lophotrochozoa</taxon>
        <taxon>Mollusca</taxon>
        <taxon>Bivalvia</taxon>
        <taxon>Autobranchia</taxon>
        <taxon>Heteroconchia</taxon>
        <taxon>Euheterodonta</taxon>
        <taxon>Imparidentia</taxon>
        <taxon>Neoheterodontei</taxon>
        <taxon>Myida</taxon>
        <taxon>Myoidea</taxon>
        <taxon>Myidae</taxon>
        <taxon>Mya</taxon>
    </lineage>
</organism>
<gene>
    <name evidence="2" type="ORF">MAR_033280</name>
</gene>
<feature type="region of interest" description="Disordered" evidence="1">
    <location>
        <begin position="31"/>
        <end position="51"/>
    </location>
</feature>
<sequence length="85" mass="9175">MSEKVTDTDIAMEEIHGDGKRLTAAEIPVATTRTSDPPSDTSIMANSAPDKDESNACAGLLKFFSNIFIIPFFPFSFLCSLKVCA</sequence>
<evidence type="ECO:0000256" key="1">
    <source>
        <dbReference type="SAM" id="MobiDB-lite"/>
    </source>
</evidence>
<dbReference type="EMBL" id="CP111028">
    <property type="protein sequence ID" value="WAR30738.1"/>
    <property type="molecule type" value="Genomic_DNA"/>
</dbReference>